<proteinExistence type="predicted"/>
<evidence type="ECO:0000256" key="1">
    <source>
        <dbReference type="SAM" id="Phobius"/>
    </source>
</evidence>
<protein>
    <submittedName>
        <fullName evidence="2">Uncharacterized protein</fullName>
    </submittedName>
</protein>
<reference evidence="2" key="2">
    <citation type="journal article" date="2022" name="Proc. Natl. Acad. Sci. U.S.A.">
        <title>Diploid-dominant life cycles characterize the early evolution of Fungi.</title>
        <authorList>
            <person name="Amses K.R."/>
            <person name="Simmons D.R."/>
            <person name="Longcore J.E."/>
            <person name="Mondo S.J."/>
            <person name="Seto K."/>
            <person name="Jeronimo G.H."/>
            <person name="Bonds A.E."/>
            <person name="Quandt C.A."/>
            <person name="Davis W.J."/>
            <person name="Chang Y."/>
            <person name="Federici B.A."/>
            <person name="Kuo A."/>
            <person name="LaButti K."/>
            <person name="Pangilinan J."/>
            <person name="Andreopoulos W."/>
            <person name="Tritt A."/>
            <person name="Riley R."/>
            <person name="Hundley H."/>
            <person name="Johnson J."/>
            <person name="Lipzen A."/>
            <person name="Barry K."/>
            <person name="Lang B.F."/>
            <person name="Cuomo C.A."/>
            <person name="Buchler N.E."/>
            <person name="Grigoriev I.V."/>
            <person name="Spatafora J.W."/>
            <person name="Stajich J.E."/>
            <person name="James T.Y."/>
        </authorList>
    </citation>
    <scope>NUCLEOTIDE SEQUENCE</scope>
    <source>
        <strain evidence="2">AG</strain>
    </source>
</reference>
<sequence>MLDRHGRTIAAEGILDNSIDVFCTRNFSIMLCLAPPRRLAMLPRMKCSMRRHMLDTGLKLCIYYDRLKRSSSPHPKICVHRARSTFLFLVFSLNVSFLDMPLAHILKPFSNML</sequence>
<dbReference type="AlphaFoldDB" id="A0AAD5EHR2"/>
<keyword evidence="1" id="KW-0472">Membrane</keyword>
<accession>A0AAD5EHR2</accession>
<dbReference type="GeneID" id="75912090"/>
<dbReference type="RefSeq" id="XP_051447509.1">
    <property type="nucleotide sequence ID" value="XM_051586742.1"/>
</dbReference>
<dbReference type="Proteomes" id="UP001206595">
    <property type="component" value="Unassembled WGS sequence"/>
</dbReference>
<organism evidence="2 3">
    <name type="scientific">Umbelopsis ramanniana AG</name>
    <dbReference type="NCBI Taxonomy" id="1314678"/>
    <lineage>
        <taxon>Eukaryota</taxon>
        <taxon>Fungi</taxon>
        <taxon>Fungi incertae sedis</taxon>
        <taxon>Mucoromycota</taxon>
        <taxon>Mucoromycotina</taxon>
        <taxon>Umbelopsidomycetes</taxon>
        <taxon>Umbelopsidales</taxon>
        <taxon>Umbelopsidaceae</taxon>
        <taxon>Umbelopsis</taxon>
    </lineage>
</organism>
<reference evidence="2" key="1">
    <citation type="submission" date="2021-06" db="EMBL/GenBank/DDBJ databases">
        <authorList>
            <consortium name="DOE Joint Genome Institute"/>
            <person name="Mondo S.J."/>
            <person name="Amses K.R."/>
            <person name="Simmons D.R."/>
            <person name="Longcore J.E."/>
            <person name="Seto K."/>
            <person name="Alves G.H."/>
            <person name="Bonds A.E."/>
            <person name="Quandt C.A."/>
            <person name="Davis W.J."/>
            <person name="Chang Y."/>
            <person name="Letcher P.M."/>
            <person name="Powell M.J."/>
            <person name="Kuo A."/>
            <person name="Labutti K."/>
            <person name="Pangilinan J."/>
            <person name="Andreopoulos W."/>
            <person name="Tritt A."/>
            <person name="Riley R."/>
            <person name="Hundley H."/>
            <person name="Johnson J."/>
            <person name="Lipzen A."/>
            <person name="Barry K."/>
            <person name="Berbee M.L."/>
            <person name="Buchler N.E."/>
            <person name="Grigoriev I.V."/>
            <person name="Spatafora J.W."/>
            <person name="Stajich J.E."/>
            <person name="James T.Y."/>
        </authorList>
    </citation>
    <scope>NUCLEOTIDE SEQUENCE</scope>
    <source>
        <strain evidence="2">AG</strain>
    </source>
</reference>
<keyword evidence="1" id="KW-0812">Transmembrane</keyword>
<evidence type="ECO:0000313" key="3">
    <source>
        <dbReference type="Proteomes" id="UP001206595"/>
    </source>
</evidence>
<feature type="transmembrane region" description="Helical" evidence="1">
    <location>
        <begin position="86"/>
        <end position="106"/>
    </location>
</feature>
<gene>
    <name evidence="2" type="ORF">K450DRAFT_227478</name>
</gene>
<dbReference type="EMBL" id="MU620900">
    <property type="protein sequence ID" value="KAI8582505.1"/>
    <property type="molecule type" value="Genomic_DNA"/>
</dbReference>
<name>A0AAD5EHR2_UMBRA</name>
<comment type="caution">
    <text evidence="2">The sequence shown here is derived from an EMBL/GenBank/DDBJ whole genome shotgun (WGS) entry which is preliminary data.</text>
</comment>
<evidence type="ECO:0000313" key="2">
    <source>
        <dbReference type="EMBL" id="KAI8582505.1"/>
    </source>
</evidence>
<keyword evidence="3" id="KW-1185">Reference proteome</keyword>
<keyword evidence="1" id="KW-1133">Transmembrane helix</keyword>